<evidence type="ECO:0008006" key="5">
    <source>
        <dbReference type="Google" id="ProtNLM"/>
    </source>
</evidence>
<feature type="compositionally biased region" description="Acidic residues" evidence="2">
    <location>
        <begin position="62"/>
        <end position="94"/>
    </location>
</feature>
<reference evidence="3" key="1">
    <citation type="submission" date="2023-02" db="EMBL/GenBank/DDBJ databases">
        <title>Identification and recombinant expression of a fungal hydrolase from Papiliotrema laurentii that hydrolyzes apple cutin and clears colloidal polyester polyurethane.</title>
        <authorList>
            <consortium name="DOE Joint Genome Institute"/>
            <person name="Roman V.A."/>
            <person name="Bojanowski C."/>
            <person name="Crable B.R."/>
            <person name="Wagner D.N."/>
            <person name="Hung C.S."/>
            <person name="Nadeau L.J."/>
            <person name="Schratz L."/>
            <person name="Haridas S."/>
            <person name="Pangilinan J."/>
            <person name="Lipzen A."/>
            <person name="Na H."/>
            <person name="Yan M."/>
            <person name="Ng V."/>
            <person name="Grigoriev I.V."/>
            <person name="Spatafora J.W."/>
            <person name="Barlow D."/>
            <person name="Biffinger J."/>
            <person name="Kelley-Loughnane N."/>
            <person name="Varaljay V.A."/>
            <person name="Crookes-Goodson W.J."/>
        </authorList>
    </citation>
    <scope>NUCLEOTIDE SEQUENCE</scope>
    <source>
        <strain evidence="3">5307AH</strain>
    </source>
</reference>
<organism evidence="3 4">
    <name type="scientific">Papiliotrema laurentii</name>
    <name type="common">Cryptococcus laurentii</name>
    <dbReference type="NCBI Taxonomy" id="5418"/>
    <lineage>
        <taxon>Eukaryota</taxon>
        <taxon>Fungi</taxon>
        <taxon>Dikarya</taxon>
        <taxon>Basidiomycota</taxon>
        <taxon>Agaricomycotina</taxon>
        <taxon>Tremellomycetes</taxon>
        <taxon>Tremellales</taxon>
        <taxon>Rhynchogastremaceae</taxon>
        <taxon>Papiliotrema</taxon>
    </lineage>
</organism>
<evidence type="ECO:0000256" key="1">
    <source>
        <dbReference type="ARBA" id="ARBA00007462"/>
    </source>
</evidence>
<evidence type="ECO:0000313" key="3">
    <source>
        <dbReference type="EMBL" id="KAK1924487.1"/>
    </source>
</evidence>
<dbReference type="GO" id="GO:0000460">
    <property type="term" value="P:maturation of 5.8S rRNA"/>
    <property type="evidence" value="ECO:0007669"/>
    <property type="project" value="TreeGrafter"/>
</dbReference>
<dbReference type="PANTHER" id="PTHR13245">
    <property type="entry name" value="RRP15-LIKE PROTEIN"/>
    <property type="match status" value="1"/>
</dbReference>
<comment type="similarity">
    <text evidence="1">Belongs to the RRP15 family.</text>
</comment>
<protein>
    <recommendedName>
        <fullName evidence="5">Rrp15p-domain-containing protein</fullName>
    </recommendedName>
</protein>
<evidence type="ECO:0000256" key="2">
    <source>
        <dbReference type="SAM" id="MobiDB-lite"/>
    </source>
</evidence>
<proteinExistence type="inferred from homology"/>
<dbReference type="Proteomes" id="UP001182556">
    <property type="component" value="Unassembled WGS sequence"/>
</dbReference>
<accession>A0AAD9L6D1</accession>
<gene>
    <name evidence="3" type="ORF">DB88DRAFT_490583</name>
</gene>
<feature type="compositionally biased region" description="Polar residues" evidence="2">
    <location>
        <begin position="118"/>
        <end position="128"/>
    </location>
</feature>
<sequence>MPGNPRSILKKPKGSMSHAMSKNEAGPSTLHRNTKLNAGSKLQKTVQTNRRSADRRQRKQAEEDEDDDDEDEESDGFGGGDEEDVEMSEVDTDEEIARIKSGDGKEKKERKRKRPATTAETFGSTLTALLSEPAKKPKRSDHAAAGAVDADEADKTTTTEKKSKQAKQPAPSSTILSLSHARAPPSRSAENLERKAKRHLQALKEEKEDKARIRDVVEGWAARSVDGGATVVGGQEFEKGLRKTAQRGVIKLFNAILVASKTAEEATTSLSARAGVKDEKPKGKKEKDNIMGRGGKAAPLTQESFLDLVRKG</sequence>
<feature type="compositionally biased region" description="Polar residues" evidence="2">
    <location>
        <begin position="35"/>
        <end position="50"/>
    </location>
</feature>
<dbReference type="GO" id="GO:0000470">
    <property type="term" value="P:maturation of LSU-rRNA"/>
    <property type="evidence" value="ECO:0007669"/>
    <property type="project" value="TreeGrafter"/>
</dbReference>
<dbReference type="InterPro" id="IPR012459">
    <property type="entry name" value="Rrp15"/>
</dbReference>
<feature type="region of interest" description="Disordered" evidence="2">
    <location>
        <begin position="272"/>
        <end position="298"/>
    </location>
</feature>
<dbReference type="EMBL" id="JAODAN010000005">
    <property type="protein sequence ID" value="KAK1924487.1"/>
    <property type="molecule type" value="Genomic_DNA"/>
</dbReference>
<feature type="compositionally biased region" description="Basic and acidic residues" evidence="2">
    <location>
        <begin position="95"/>
        <end position="107"/>
    </location>
</feature>
<evidence type="ECO:0000313" key="4">
    <source>
        <dbReference type="Proteomes" id="UP001182556"/>
    </source>
</evidence>
<dbReference type="PANTHER" id="PTHR13245:SF14">
    <property type="entry name" value="RRP15-LIKE PROTEIN"/>
    <property type="match status" value="1"/>
</dbReference>
<feature type="region of interest" description="Disordered" evidence="2">
    <location>
        <begin position="1"/>
        <end position="210"/>
    </location>
</feature>
<dbReference type="Pfam" id="PF07890">
    <property type="entry name" value="Rrp15p"/>
    <property type="match status" value="1"/>
</dbReference>
<name>A0AAD9L6D1_PAPLA</name>
<feature type="compositionally biased region" description="Basic and acidic residues" evidence="2">
    <location>
        <begin position="275"/>
        <end position="290"/>
    </location>
</feature>
<dbReference type="GO" id="GO:0030687">
    <property type="term" value="C:preribosome, large subunit precursor"/>
    <property type="evidence" value="ECO:0007669"/>
    <property type="project" value="TreeGrafter"/>
</dbReference>
<comment type="caution">
    <text evidence="3">The sequence shown here is derived from an EMBL/GenBank/DDBJ whole genome shotgun (WGS) entry which is preliminary data.</text>
</comment>
<feature type="compositionally biased region" description="Basic and acidic residues" evidence="2">
    <location>
        <begin position="51"/>
        <end position="61"/>
    </location>
</feature>
<feature type="compositionally biased region" description="Basic and acidic residues" evidence="2">
    <location>
        <begin position="153"/>
        <end position="163"/>
    </location>
</feature>
<dbReference type="AlphaFoldDB" id="A0AAD9L6D1"/>
<keyword evidence="4" id="KW-1185">Reference proteome</keyword>